<gene>
    <name evidence="6" type="ORF">CF651_15345</name>
</gene>
<evidence type="ECO:0000256" key="4">
    <source>
        <dbReference type="SAM" id="MobiDB-lite"/>
    </source>
</evidence>
<evidence type="ECO:0000256" key="2">
    <source>
        <dbReference type="ARBA" id="ARBA00023016"/>
    </source>
</evidence>
<feature type="compositionally biased region" description="Basic and acidic residues" evidence="4">
    <location>
        <begin position="92"/>
        <end position="102"/>
    </location>
</feature>
<dbReference type="AlphaFoldDB" id="A0A229UR70"/>
<name>A0A229UR70_9BACL</name>
<dbReference type="OrthoDB" id="9779889at2"/>
<comment type="caution">
    <text evidence="6">The sequence shown here is derived from an EMBL/GenBank/DDBJ whole genome shotgun (WGS) entry which is preliminary data.</text>
</comment>
<evidence type="ECO:0000313" key="6">
    <source>
        <dbReference type="EMBL" id="OXM85389.1"/>
    </source>
</evidence>
<accession>A0A229UR70</accession>
<feature type="domain" description="J" evidence="5">
    <location>
        <begin position="3"/>
        <end position="68"/>
    </location>
</feature>
<dbReference type="InterPro" id="IPR051938">
    <property type="entry name" value="Apopto_cytoskel_mod"/>
</dbReference>
<keyword evidence="7" id="KW-1185">Reference proteome</keyword>
<dbReference type="EMBL" id="NMQW01000022">
    <property type="protein sequence ID" value="OXM85389.1"/>
    <property type="molecule type" value="Genomic_DNA"/>
</dbReference>
<evidence type="ECO:0000259" key="5">
    <source>
        <dbReference type="PROSITE" id="PS50076"/>
    </source>
</evidence>
<dbReference type="CDD" id="cd06257">
    <property type="entry name" value="DnaJ"/>
    <property type="match status" value="1"/>
</dbReference>
<dbReference type="Proteomes" id="UP000215509">
    <property type="component" value="Unassembled WGS sequence"/>
</dbReference>
<dbReference type="SUPFAM" id="SSF46565">
    <property type="entry name" value="Chaperone J-domain"/>
    <property type="match status" value="1"/>
</dbReference>
<dbReference type="InterPro" id="IPR001623">
    <property type="entry name" value="DnaJ_domain"/>
</dbReference>
<evidence type="ECO:0000256" key="3">
    <source>
        <dbReference type="ARBA" id="ARBA00023186"/>
    </source>
</evidence>
<dbReference type="PRINTS" id="PR00625">
    <property type="entry name" value="JDOMAIN"/>
</dbReference>
<keyword evidence="3" id="KW-0143">Chaperone</keyword>
<reference evidence="6 7" key="1">
    <citation type="submission" date="2017-07" db="EMBL/GenBank/DDBJ databases">
        <title>Genome sequencing and assembly of Paenibacillus rigui.</title>
        <authorList>
            <person name="Mayilraj S."/>
        </authorList>
    </citation>
    <scope>NUCLEOTIDE SEQUENCE [LARGE SCALE GENOMIC DNA]</scope>
    <source>
        <strain evidence="6 7">JCM 16352</strain>
    </source>
</reference>
<proteinExistence type="predicted"/>
<feature type="region of interest" description="Disordered" evidence="4">
    <location>
        <begin position="70"/>
        <end position="102"/>
    </location>
</feature>
<dbReference type="RefSeq" id="WP_094015750.1">
    <property type="nucleotide sequence ID" value="NZ_NMQW01000022.1"/>
</dbReference>
<dbReference type="PANTHER" id="PTHR44145">
    <property type="entry name" value="DNAJ HOMOLOG SUBFAMILY A MEMBER 3, MITOCHONDRIAL"/>
    <property type="match status" value="1"/>
</dbReference>
<dbReference type="InterPro" id="IPR018253">
    <property type="entry name" value="DnaJ_domain_CS"/>
</dbReference>
<dbReference type="SMART" id="SM00271">
    <property type="entry name" value="DnaJ"/>
    <property type="match status" value="1"/>
</dbReference>
<organism evidence="6 7">
    <name type="scientific">Paenibacillus rigui</name>
    <dbReference type="NCBI Taxonomy" id="554312"/>
    <lineage>
        <taxon>Bacteria</taxon>
        <taxon>Bacillati</taxon>
        <taxon>Bacillota</taxon>
        <taxon>Bacilli</taxon>
        <taxon>Bacillales</taxon>
        <taxon>Paenibacillaceae</taxon>
        <taxon>Paenibacillus</taxon>
    </lineage>
</organism>
<dbReference type="Pfam" id="PF00226">
    <property type="entry name" value="DnaJ"/>
    <property type="match status" value="1"/>
</dbReference>
<keyword evidence="2" id="KW-0346">Stress response</keyword>
<dbReference type="PROSITE" id="PS50076">
    <property type="entry name" value="DNAJ_2"/>
    <property type="match status" value="1"/>
</dbReference>
<evidence type="ECO:0000256" key="1">
    <source>
        <dbReference type="ARBA" id="ARBA00022705"/>
    </source>
</evidence>
<protein>
    <submittedName>
        <fullName evidence="6">Molecular chaperone DnaJ</fullName>
    </submittedName>
</protein>
<dbReference type="PROSITE" id="PS00636">
    <property type="entry name" value="DNAJ_1"/>
    <property type="match status" value="1"/>
</dbReference>
<sequence>MSNYYEILGVERSAAPEEIKKAYKRLAKLHHPDVNAGSKQSELLFKQVSEAYQTLSDGSAREAYDARLNAKETKGDTAPRGSKGSQAGAGRSGKEQPHWDMKEMEQQFERFFGYHPKTGEADLKKKSGGNPLDTTVLFEKYFGMKKK</sequence>
<dbReference type="PANTHER" id="PTHR44145:SF3">
    <property type="entry name" value="DNAJ HOMOLOG SUBFAMILY A MEMBER 3, MITOCHONDRIAL"/>
    <property type="match status" value="1"/>
</dbReference>
<evidence type="ECO:0000313" key="7">
    <source>
        <dbReference type="Proteomes" id="UP000215509"/>
    </source>
</evidence>
<keyword evidence="1" id="KW-0235">DNA replication</keyword>
<dbReference type="Gene3D" id="1.10.287.110">
    <property type="entry name" value="DnaJ domain"/>
    <property type="match status" value="1"/>
</dbReference>
<dbReference type="InterPro" id="IPR036869">
    <property type="entry name" value="J_dom_sf"/>
</dbReference>
<dbReference type="GO" id="GO:0006260">
    <property type="term" value="P:DNA replication"/>
    <property type="evidence" value="ECO:0007669"/>
    <property type="project" value="UniProtKB-KW"/>
</dbReference>